<reference evidence="2" key="1">
    <citation type="journal article" date="2008" name="Nat. Genet.">
        <title>The Pristionchus pacificus genome provides a unique perspective on nematode lifestyle and parasitism.</title>
        <authorList>
            <person name="Dieterich C."/>
            <person name="Clifton S.W."/>
            <person name="Schuster L.N."/>
            <person name="Chinwalla A."/>
            <person name="Delehaunty K."/>
            <person name="Dinkelacker I."/>
            <person name="Fulton L."/>
            <person name="Fulton R."/>
            <person name="Godfrey J."/>
            <person name="Minx P."/>
            <person name="Mitreva M."/>
            <person name="Roeseler W."/>
            <person name="Tian H."/>
            <person name="Witte H."/>
            <person name="Yang S.P."/>
            <person name="Wilson R.K."/>
            <person name="Sommer R.J."/>
        </authorList>
    </citation>
    <scope>NUCLEOTIDE SEQUENCE [LARGE SCALE GENOMIC DNA]</scope>
    <source>
        <strain evidence="2">PS312</strain>
    </source>
</reference>
<keyword evidence="2" id="KW-1185">Reference proteome</keyword>
<sequence>MSGSWLNETALDIVAGLTSNGPANLCTLSTGQMLAIAFLLLALVLGTIAAAIAALWCVLHSEWMCCYKKKKRRKRRVAFDDGESDKKKHRFIEDVAWDGTMIARQGKTKAHIYSSPCNLVVSPRLETCRATTRKVVFQEVVDIHRSRTPSLTSARSSFNPLHRSVSLDLRRPATRIALSSISLNCLQTAEVPRRGRAHMFPIR</sequence>
<dbReference type="Proteomes" id="UP000005239">
    <property type="component" value="Unassembled WGS sequence"/>
</dbReference>
<evidence type="ECO:0000313" key="2">
    <source>
        <dbReference type="Proteomes" id="UP000005239"/>
    </source>
</evidence>
<reference evidence="1" key="2">
    <citation type="submission" date="2022-06" db="UniProtKB">
        <authorList>
            <consortium name="EnsemblMetazoa"/>
        </authorList>
    </citation>
    <scope>IDENTIFICATION</scope>
    <source>
        <strain evidence="1">PS312</strain>
    </source>
</reference>
<accession>A0A2A6BK28</accession>
<proteinExistence type="predicted"/>
<dbReference type="EnsemblMetazoa" id="PPA19599.1">
    <property type="protein sequence ID" value="PPA19599.1"/>
    <property type="gene ID" value="WBGene00109153"/>
</dbReference>
<dbReference type="AlphaFoldDB" id="A0A2A6BK28"/>
<accession>A0A8R1UF17</accession>
<name>A0A2A6BK28_PRIPA</name>
<organism evidence="1 2">
    <name type="scientific">Pristionchus pacificus</name>
    <name type="common">Parasitic nematode worm</name>
    <dbReference type="NCBI Taxonomy" id="54126"/>
    <lineage>
        <taxon>Eukaryota</taxon>
        <taxon>Metazoa</taxon>
        <taxon>Ecdysozoa</taxon>
        <taxon>Nematoda</taxon>
        <taxon>Chromadorea</taxon>
        <taxon>Rhabditida</taxon>
        <taxon>Rhabditina</taxon>
        <taxon>Diplogasteromorpha</taxon>
        <taxon>Diplogasteroidea</taxon>
        <taxon>Neodiplogasteridae</taxon>
        <taxon>Pristionchus</taxon>
    </lineage>
</organism>
<gene>
    <name evidence="1" type="primary">WBGene00109153</name>
</gene>
<protein>
    <submittedName>
        <fullName evidence="1">Uncharacterized protein</fullName>
    </submittedName>
</protein>
<evidence type="ECO:0000313" key="1">
    <source>
        <dbReference type="EnsemblMetazoa" id="PPA19599.1"/>
    </source>
</evidence>